<proteinExistence type="predicted"/>
<gene>
    <name evidence="1" type="ORF">LEP1GSC179_0130</name>
</gene>
<name>A0A0E2BGD9_9LEPT</name>
<dbReference type="RefSeq" id="WP_004475426.1">
    <property type="nucleotide sequence ID" value="NZ_AHON02000031.1"/>
</dbReference>
<dbReference type="Proteomes" id="UP000006329">
    <property type="component" value="Unassembled WGS sequence"/>
</dbReference>
<accession>A0A0E2BGD9</accession>
<dbReference type="EMBL" id="AHON02000031">
    <property type="protein sequence ID" value="EKO34380.1"/>
    <property type="molecule type" value="Genomic_DNA"/>
</dbReference>
<keyword evidence="2" id="KW-1185">Reference proteome</keyword>
<organism evidence="1 2">
    <name type="scientific">Leptospira santarosai str. MOR084</name>
    <dbReference type="NCBI Taxonomy" id="1049984"/>
    <lineage>
        <taxon>Bacteria</taxon>
        <taxon>Pseudomonadati</taxon>
        <taxon>Spirochaetota</taxon>
        <taxon>Spirochaetia</taxon>
        <taxon>Leptospirales</taxon>
        <taxon>Leptospiraceae</taxon>
        <taxon>Leptospira</taxon>
    </lineage>
</organism>
<reference evidence="1" key="1">
    <citation type="submission" date="2012-10" db="EMBL/GenBank/DDBJ databases">
        <authorList>
            <person name="Harkins D.M."/>
            <person name="Durkin A.S."/>
            <person name="Brinkac L.M."/>
            <person name="Haft D.H."/>
            <person name="Selengut J.D."/>
            <person name="Sanka R."/>
            <person name="DePew J."/>
            <person name="Purushe J."/>
            <person name="Matthias M.A."/>
            <person name="Vinetz J.M."/>
            <person name="Sutton G.G."/>
            <person name="Nierman W.C."/>
            <person name="Fouts D.E."/>
        </authorList>
    </citation>
    <scope>NUCLEOTIDE SEQUENCE [LARGE SCALE GENOMIC DNA]</scope>
    <source>
        <strain evidence="1">MOR084</strain>
    </source>
</reference>
<sequence length="161" mass="19268">MKRPSFDVLIKKYFKFLELDYKFHFVKSKKESWGYEILYLNETTGVKIVYEYREAYIFIFLYRLIDGKLIEDPGEIVQNTKLNSFSLGDIVNIRNPAASLKPTYEYPENSKYFNKEKGWEMYVSDFAENLKNYANDVLNGNFEIFVKVDPIVKERAKRRFM</sequence>
<dbReference type="AlphaFoldDB" id="A0A0E2BGD9"/>
<evidence type="ECO:0000313" key="1">
    <source>
        <dbReference type="EMBL" id="EKO34380.1"/>
    </source>
</evidence>
<evidence type="ECO:0000313" key="2">
    <source>
        <dbReference type="Proteomes" id="UP000006329"/>
    </source>
</evidence>
<comment type="caution">
    <text evidence="1">The sequence shown here is derived from an EMBL/GenBank/DDBJ whole genome shotgun (WGS) entry which is preliminary data.</text>
</comment>
<protein>
    <submittedName>
        <fullName evidence="1">Uncharacterized protein</fullName>
    </submittedName>
</protein>